<keyword evidence="5 6" id="KW-0472">Membrane</keyword>
<dbReference type="EMBL" id="QGKL01000005">
    <property type="protein sequence ID" value="PWQ99429.1"/>
    <property type="molecule type" value="Genomic_DNA"/>
</dbReference>
<accession>A0A317CM82</accession>
<comment type="subcellular location">
    <subcellularLocation>
        <location evidence="1">Membrane</location>
        <topology evidence="1">Multi-pass membrane protein</topology>
    </subcellularLocation>
</comment>
<evidence type="ECO:0000256" key="2">
    <source>
        <dbReference type="ARBA" id="ARBA00009694"/>
    </source>
</evidence>
<comment type="caution">
    <text evidence="7">The sequence shown here is derived from an EMBL/GenBank/DDBJ whole genome shotgun (WGS) entry which is preliminary data.</text>
</comment>
<name>A0A317CM82_9GAMM</name>
<evidence type="ECO:0000256" key="1">
    <source>
        <dbReference type="ARBA" id="ARBA00004141"/>
    </source>
</evidence>
<dbReference type="PANTHER" id="PTHR43461">
    <property type="entry name" value="TRANSMEMBRANE PROTEIN 256"/>
    <property type="match status" value="1"/>
</dbReference>
<feature type="transmembrane region" description="Helical" evidence="6">
    <location>
        <begin position="102"/>
        <end position="124"/>
    </location>
</feature>
<dbReference type="Pfam" id="PF04241">
    <property type="entry name" value="DUF423"/>
    <property type="match status" value="1"/>
</dbReference>
<gene>
    <name evidence="7" type="ORF">DKT75_00905</name>
</gene>
<evidence type="ECO:0000256" key="4">
    <source>
        <dbReference type="ARBA" id="ARBA00022989"/>
    </source>
</evidence>
<dbReference type="Proteomes" id="UP000245506">
    <property type="component" value="Unassembled WGS sequence"/>
</dbReference>
<dbReference type="PANTHER" id="PTHR43461:SF1">
    <property type="entry name" value="TRANSMEMBRANE PROTEIN 256"/>
    <property type="match status" value="1"/>
</dbReference>
<evidence type="ECO:0000256" key="5">
    <source>
        <dbReference type="ARBA" id="ARBA00023136"/>
    </source>
</evidence>
<reference evidence="7 8" key="1">
    <citation type="submission" date="2018-05" db="EMBL/GenBank/DDBJ databases">
        <title>Leucothrix arctica sp. nov., isolated from Arctic seawater.</title>
        <authorList>
            <person name="Choi A."/>
            <person name="Baek K."/>
        </authorList>
    </citation>
    <scope>NUCLEOTIDE SEQUENCE [LARGE SCALE GENOMIC DNA]</scope>
    <source>
        <strain evidence="7 8">IMCC9719</strain>
    </source>
</reference>
<dbReference type="RefSeq" id="WP_109821558.1">
    <property type="nucleotide sequence ID" value="NZ_QGKL01000005.1"/>
</dbReference>
<evidence type="ECO:0000313" key="7">
    <source>
        <dbReference type="EMBL" id="PWQ99429.1"/>
    </source>
</evidence>
<keyword evidence="3 6" id="KW-0812">Transmembrane</keyword>
<organism evidence="7 8">
    <name type="scientific">Leucothrix arctica</name>
    <dbReference type="NCBI Taxonomy" id="1481894"/>
    <lineage>
        <taxon>Bacteria</taxon>
        <taxon>Pseudomonadati</taxon>
        <taxon>Pseudomonadota</taxon>
        <taxon>Gammaproteobacteria</taxon>
        <taxon>Thiotrichales</taxon>
        <taxon>Thiotrichaceae</taxon>
        <taxon>Leucothrix</taxon>
    </lineage>
</organism>
<keyword evidence="4 6" id="KW-1133">Transmembrane helix</keyword>
<evidence type="ECO:0000313" key="8">
    <source>
        <dbReference type="Proteomes" id="UP000245506"/>
    </source>
</evidence>
<comment type="similarity">
    <text evidence="2">Belongs to the UPF0382 family.</text>
</comment>
<feature type="transmembrane region" description="Helical" evidence="6">
    <location>
        <begin position="49"/>
        <end position="67"/>
    </location>
</feature>
<dbReference type="OrthoDB" id="9802121at2"/>
<keyword evidence="8" id="KW-1185">Reference proteome</keyword>
<evidence type="ECO:0000256" key="6">
    <source>
        <dbReference type="SAM" id="Phobius"/>
    </source>
</evidence>
<protein>
    <submittedName>
        <fullName evidence="7">DUF423 domain-containing protein</fullName>
    </submittedName>
</protein>
<feature type="transmembrane region" description="Helical" evidence="6">
    <location>
        <begin position="74"/>
        <end position="96"/>
    </location>
</feature>
<dbReference type="InterPro" id="IPR006696">
    <property type="entry name" value="DUF423"/>
</dbReference>
<proteinExistence type="inferred from homology"/>
<sequence>MPEFKKFLIFGAALAALSVVFGAFGAHSLEKHLQDVTLLATFETAARYQFYHALGLILVFILSQYGLANKWLNIGGWLMLFGTLLFSGSLYCYVLTGIKEFAMITPIGGLLMILAWLAIVISAAKKS</sequence>
<dbReference type="AlphaFoldDB" id="A0A317CM82"/>
<evidence type="ECO:0000256" key="3">
    <source>
        <dbReference type="ARBA" id="ARBA00022692"/>
    </source>
</evidence>
<dbReference type="GO" id="GO:0005886">
    <property type="term" value="C:plasma membrane"/>
    <property type="evidence" value="ECO:0007669"/>
    <property type="project" value="TreeGrafter"/>
</dbReference>